<organism evidence="1 2">
    <name type="scientific">Pedobacter aquae</name>
    <dbReference type="NCBI Taxonomy" id="2605747"/>
    <lineage>
        <taxon>Bacteria</taxon>
        <taxon>Pseudomonadati</taxon>
        <taxon>Bacteroidota</taxon>
        <taxon>Sphingobacteriia</taxon>
        <taxon>Sphingobacteriales</taxon>
        <taxon>Sphingobacteriaceae</taxon>
        <taxon>Pedobacter</taxon>
    </lineage>
</organism>
<sequence>MTKHSRNNQLEIDVNLAEVGDGALGNYLTFTLSYSNVNSLNQNQEADIYSNKAEDFKLNIHQYLHDHKNTGVNFNAVSNISTFKSSIKMKAGAYNFKVLNTDKATRTLTFSIDKIVGISGQDSYIEYLGFSPITIQIPE</sequence>
<proteinExistence type="predicted"/>
<accession>A0A5C0VF78</accession>
<dbReference type="Proteomes" id="UP000323653">
    <property type="component" value="Chromosome"/>
</dbReference>
<protein>
    <submittedName>
        <fullName evidence="1">Uncharacterized protein</fullName>
    </submittedName>
</protein>
<evidence type="ECO:0000313" key="1">
    <source>
        <dbReference type="EMBL" id="QEK51146.1"/>
    </source>
</evidence>
<gene>
    <name evidence="1" type="ORF">FYC62_05255</name>
</gene>
<dbReference type="AlphaFoldDB" id="A0A5C0VF78"/>
<dbReference type="EMBL" id="CP043329">
    <property type="protein sequence ID" value="QEK51146.1"/>
    <property type="molecule type" value="Genomic_DNA"/>
</dbReference>
<reference evidence="1 2" key="1">
    <citation type="submission" date="2019-08" db="EMBL/GenBank/DDBJ databases">
        <title>Pedobacter sp. nov., isolated from Han river, South Korea.</title>
        <authorList>
            <person name="Lee D.-H."/>
            <person name="Kim Y.-S."/>
            <person name="Hwang E.-M."/>
            <person name="Le Tran T.C."/>
            <person name="Cha C.-J."/>
        </authorList>
    </citation>
    <scope>NUCLEOTIDE SEQUENCE [LARGE SCALE GENOMIC DNA]</scope>
    <source>
        <strain evidence="1 2">CJ43</strain>
    </source>
</reference>
<dbReference type="KEGG" id="pej:FYC62_05255"/>
<keyword evidence="2" id="KW-1185">Reference proteome</keyword>
<name>A0A5C0VF78_9SPHI</name>
<evidence type="ECO:0000313" key="2">
    <source>
        <dbReference type="Proteomes" id="UP000323653"/>
    </source>
</evidence>